<feature type="compositionally biased region" description="Polar residues" evidence="1">
    <location>
        <begin position="104"/>
        <end position="113"/>
    </location>
</feature>
<feature type="domain" description="DnaA N-terminal" evidence="2">
    <location>
        <begin position="5"/>
        <end position="65"/>
    </location>
</feature>
<accession>A0A2H0X869</accession>
<dbReference type="Pfam" id="PF11638">
    <property type="entry name" value="DnaA_N"/>
    <property type="match status" value="1"/>
</dbReference>
<dbReference type="EMBL" id="PEYW01000004">
    <property type="protein sequence ID" value="PIS21127.1"/>
    <property type="molecule type" value="Genomic_DNA"/>
</dbReference>
<gene>
    <name evidence="3" type="ORF">COT52_00255</name>
</gene>
<proteinExistence type="predicted"/>
<sequence>MDKEQLWKGCLAEMEMELPEAIYKTWLSGTNVLEQQGSVIKIGTKNAYAKNKLETRYLSKIKNSLDRLTGTKNIVKFVVDIKSEEDKKQKSNLGPLFKNDQEKQTSPFQKQYT</sequence>
<comment type="caution">
    <text evidence="3">The sequence shown here is derived from an EMBL/GenBank/DDBJ whole genome shotgun (WGS) entry which is preliminary data.</text>
</comment>
<evidence type="ECO:0000313" key="4">
    <source>
        <dbReference type="Proteomes" id="UP000231414"/>
    </source>
</evidence>
<evidence type="ECO:0000313" key="3">
    <source>
        <dbReference type="EMBL" id="PIS21127.1"/>
    </source>
</evidence>
<reference evidence="4" key="1">
    <citation type="submission" date="2017-09" db="EMBL/GenBank/DDBJ databases">
        <title>Depth-based differentiation of microbial function through sediment-hosted aquifers and enrichment of novel symbionts in the deep terrestrial subsurface.</title>
        <authorList>
            <person name="Probst A.J."/>
            <person name="Ladd B."/>
            <person name="Jarett J.K."/>
            <person name="Geller-Mcgrath D.E."/>
            <person name="Sieber C.M.K."/>
            <person name="Emerson J.B."/>
            <person name="Anantharaman K."/>
            <person name="Thomas B.C."/>
            <person name="Malmstrom R."/>
            <person name="Stieglmeier M."/>
            <person name="Klingl A."/>
            <person name="Woyke T."/>
            <person name="Ryan C.M."/>
            <person name="Banfield J.F."/>
        </authorList>
    </citation>
    <scope>NUCLEOTIDE SEQUENCE [LARGE SCALE GENOMIC DNA]</scope>
</reference>
<evidence type="ECO:0000259" key="2">
    <source>
        <dbReference type="Pfam" id="PF11638"/>
    </source>
</evidence>
<dbReference type="InterPro" id="IPR038454">
    <property type="entry name" value="DnaA_N_sf"/>
</dbReference>
<evidence type="ECO:0000256" key="1">
    <source>
        <dbReference type="SAM" id="MobiDB-lite"/>
    </source>
</evidence>
<feature type="region of interest" description="Disordered" evidence="1">
    <location>
        <begin position="85"/>
        <end position="113"/>
    </location>
</feature>
<organism evidence="3 4">
    <name type="scientific">candidate division WWE3 bacterium CG08_land_8_20_14_0_20_43_13</name>
    <dbReference type="NCBI Taxonomy" id="1975087"/>
    <lineage>
        <taxon>Bacteria</taxon>
        <taxon>Katanobacteria</taxon>
    </lineage>
</organism>
<protein>
    <recommendedName>
        <fullName evidence="2">DnaA N-terminal domain-containing protein</fullName>
    </recommendedName>
</protein>
<dbReference type="AlphaFoldDB" id="A0A2H0X869"/>
<name>A0A2H0X869_UNCKA</name>
<dbReference type="InterPro" id="IPR024633">
    <property type="entry name" value="DnaA_N_dom"/>
</dbReference>
<feature type="non-terminal residue" evidence="3">
    <location>
        <position position="113"/>
    </location>
</feature>
<dbReference type="Proteomes" id="UP000231414">
    <property type="component" value="Unassembled WGS sequence"/>
</dbReference>
<dbReference type="Gene3D" id="3.30.300.180">
    <property type="match status" value="1"/>
</dbReference>